<dbReference type="EMBL" id="LDZY01000004">
    <property type="protein sequence ID" value="KLU66624.1"/>
    <property type="molecule type" value="Genomic_DNA"/>
</dbReference>
<keyword evidence="10" id="KW-1185">Reference proteome</keyword>
<comment type="caution">
    <text evidence="9">The sequence shown here is derived from an EMBL/GenBank/DDBJ whole genome shotgun (WGS) entry which is preliminary data.</text>
</comment>
<dbReference type="PANTHER" id="PTHR30043">
    <property type="entry name" value="PHOSPHONATES TRANSPORT SYSTEM PERMEASE PROTEIN"/>
    <property type="match status" value="1"/>
</dbReference>
<evidence type="ECO:0000313" key="10">
    <source>
        <dbReference type="Proteomes" id="UP000036356"/>
    </source>
</evidence>
<accession>A0A0J1FT32</accession>
<keyword evidence="6 7" id="KW-0472">Membrane</keyword>
<dbReference type="AlphaFoldDB" id="A0A0J1FT32"/>
<evidence type="ECO:0000256" key="3">
    <source>
        <dbReference type="ARBA" id="ARBA00022475"/>
    </source>
</evidence>
<reference evidence="9 10" key="1">
    <citation type="submission" date="2015-06" db="EMBL/GenBank/DDBJ databases">
        <title>Draft genome of the moderately acidophilic sulfate reducer Candidatus Desulfosporosinus acididurans strain M1.</title>
        <authorList>
            <person name="Poehlein A."/>
            <person name="Petzsch P."/>
            <person name="Johnson B.D."/>
            <person name="Schloemann M."/>
            <person name="Daniel R."/>
            <person name="Muehling M."/>
        </authorList>
    </citation>
    <scope>NUCLEOTIDE SEQUENCE [LARGE SCALE GENOMIC DNA]</scope>
    <source>
        <strain evidence="9 10">M1</strain>
    </source>
</reference>
<dbReference type="PROSITE" id="PS50928">
    <property type="entry name" value="ABC_TM1"/>
    <property type="match status" value="1"/>
</dbReference>
<evidence type="ECO:0000256" key="2">
    <source>
        <dbReference type="ARBA" id="ARBA00022448"/>
    </source>
</evidence>
<evidence type="ECO:0000256" key="5">
    <source>
        <dbReference type="ARBA" id="ARBA00022989"/>
    </source>
</evidence>
<dbReference type="PANTHER" id="PTHR30043:SF1">
    <property type="entry name" value="ABC TRANSPORT SYSTEM PERMEASE PROTEIN P69"/>
    <property type="match status" value="1"/>
</dbReference>
<evidence type="ECO:0000256" key="6">
    <source>
        <dbReference type="ARBA" id="ARBA00023136"/>
    </source>
</evidence>
<feature type="transmembrane region" description="Helical" evidence="7">
    <location>
        <begin position="12"/>
        <end position="33"/>
    </location>
</feature>
<comment type="similarity">
    <text evidence="7">Belongs to the binding-protein-dependent transport system permease family.</text>
</comment>
<dbReference type="PATRIC" id="fig|476652.3.peg.1327"/>
<sequence>MQSDIFAKRKKDSLIFFSLLIVVTVGSVVITQYDVSKGFTSLLKAFIWGGSNFYPDGKSLTILPDVLRKLWDTILMSIAATTVATVFATLLALVGSRTTRMNRVFSLVARGIASLFRNIPLVAWAMVLMLAFSQSSITGYLALFLGSFGFLSRAFIETIDEVSNDSVEALSATGASYSHIIFQSVLPSSLPQMISWILFMIDTNIRDATLVGLLTGTGIGFSFDLYYKSFNFHAASLVVILIVITVILIEMVSNTIRRVIM</sequence>
<dbReference type="Proteomes" id="UP000036356">
    <property type="component" value="Unassembled WGS sequence"/>
</dbReference>
<evidence type="ECO:0000256" key="4">
    <source>
        <dbReference type="ARBA" id="ARBA00022692"/>
    </source>
</evidence>
<dbReference type="Gene3D" id="1.10.3720.10">
    <property type="entry name" value="MetI-like"/>
    <property type="match status" value="1"/>
</dbReference>
<dbReference type="InterPro" id="IPR000515">
    <property type="entry name" value="MetI-like"/>
</dbReference>
<dbReference type="CDD" id="cd06261">
    <property type="entry name" value="TM_PBP2"/>
    <property type="match status" value="1"/>
</dbReference>
<name>A0A0J1FT32_9FIRM</name>
<dbReference type="SUPFAM" id="SSF161098">
    <property type="entry name" value="MetI-like"/>
    <property type="match status" value="1"/>
</dbReference>
<feature type="transmembrane region" description="Helical" evidence="7">
    <location>
        <begin position="233"/>
        <end position="252"/>
    </location>
</feature>
<protein>
    <submittedName>
        <fullName evidence="9">Phosphate-import permease protein PhnE</fullName>
    </submittedName>
</protein>
<comment type="subcellular location">
    <subcellularLocation>
        <location evidence="1 7">Cell membrane</location>
        <topology evidence="1 7">Multi-pass membrane protein</topology>
    </subcellularLocation>
</comment>
<dbReference type="Pfam" id="PF00528">
    <property type="entry name" value="BPD_transp_1"/>
    <property type="match status" value="1"/>
</dbReference>
<evidence type="ECO:0000256" key="1">
    <source>
        <dbReference type="ARBA" id="ARBA00004651"/>
    </source>
</evidence>
<feature type="transmembrane region" description="Helical" evidence="7">
    <location>
        <begin position="74"/>
        <end position="95"/>
    </location>
</feature>
<feature type="transmembrane region" description="Helical" evidence="7">
    <location>
        <begin position="208"/>
        <end position="227"/>
    </location>
</feature>
<dbReference type="RefSeq" id="WP_047809182.1">
    <property type="nucleotide sequence ID" value="NZ_LDZY01000004.1"/>
</dbReference>
<keyword evidence="4 7" id="KW-0812">Transmembrane</keyword>
<dbReference type="STRING" id="476652.DEAC_c12900"/>
<proteinExistence type="inferred from homology"/>
<dbReference type="GO" id="GO:0055085">
    <property type="term" value="P:transmembrane transport"/>
    <property type="evidence" value="ECO:0007669"/>
    <property type="project" value="InterPro"/>
</dbReference>
<keyword evidence="2 7" id="KW-0813">Transport</keyword>
<evidence type="ECO:0000313" key="9">
    <source>
        <dbReference type="EMBL" id="KLU66624.1"/>
    </source>
</evidence>
<evidence type="ECO:0000256" key="7">
    <source>
        <dbReference type="RuleBase" id="RU363032"/>
    </source>
</evidence>
<evidence type="ECO:0000259" key="8">
    <source>
        <dbReference type="PROSITE" id="PS50928"/>
    </source>
</evidence>
<keyword evidence="3" id="KW-1003">Cell membrane</keyword>
<dbReference type="GO" id="GO:0005886">
    <property type="term" value="C:plasma membrane"/>
    <property type="evidence" value="ECO:0007669"/>
    <property type="project" value="UniProtKB-SubCell"/>
</dbReference>
<gene>
    <name evidence="9" type="primary">phnE_1</name>
    <name evidence="9" type="ORF">DEAC_c12900</name>
</gene>
<dbReference type="InterPro" id="IPR035906">
    <property type="entry name" value="MetI-like_sf"/>
</dbReference>
<organism evidence="9 10">
    <name type="scientific">Desulfosporosinus acididurans</name>
    <dbReference type="NCBI Taxonomy" id="476652"/>
    <lineage>
        <taxon>Bacteria</taxon>
        <taxon>Bacillati</taxon>
        <taxon>Bacillota</taxon>
        <taxon>Clostridia</taxon>
        <taxon>Eubacteriales</taxon>
        <taxon>Desulfitobacteriaceae</taxon>
        <taxon>Desulfosporosinus</taxon>
    </lineage>
</organism>
<feature type="domain" description="ABC transmembrane type-1" evidence="8">
    <location>
        <begin position="70"/>
        <end position="253"/>
    </location>
</feature>
<keyword evidence="5 7" id="KW-1133">Transmembrane helix</keyword>